<dbReference type="Proteomes" id="UP000734854">
    <property type="component" value="Unassembled WGS sequence"/>
</dbReference>
<dbReference type="InterPro" id="IPR012416">
    <property type="entry name" value="CBP60"/>
</dbReference>
<dbReference type="GO" id="GO:0005634">
    <property type="term" value="C:nucleus"/>
    <property type="evidence" value="ECO:0007669"/>
    <property type="project" value="TreeGrafter"/>
</dbReference>
<dbReference type="AlphaFoldDB" id="A0A8J5KN38"/>
<evidence type="ECO:0000313" key="4">
    <source>
        <dbReference type="Proteomes" id="UP000734854"/>
    </source>
</evidence>
<dbReference type="PANTHER" id="PTHR31713">
    <property type="entry name" value="OS02G0177800 PROTEIN"/>
    <property type="match status" value="1"/>
</dbReference>
<dbReference type="Pfam" id="PF20451">
    <property type="entry name" value="Calmod_bind_M"/>
    <property type="match status" value="1"/>
</dbReference>
<dbReference type="OrthoDB" id="759024at2759"/>
<dbReference type="GO" id="GO:0005516">
    <property type="term" value="F:calmodulin binding"/>
    <property type="evidence" value="ECO:0007669"/>
    <property type="project" value="InterPro"/>
</dbReference>
<dbReference type="GO" id="GO:0003700">
    <property type="term" value="F:DNA-binding transcription factor activity"/>
    <property type="evidence" value="ECO:0007669"/>
    <property type="project" value="TreeGrafter"/>
</dbReference>
<dbReference type="GO" id="GO:0080142">
    <property type="term" value="P:regulation of salicylic acid biosynthetic process"/>
    <property type="evidence" value="ECO:0007669"/>
    <property type="project" value="TreeGrafter"/>
</dbReference>
<reference evidence="3 4" key="1">
    <citation type="submission" date="2020-08" db="EMBL/GenBank/DDBJ databases">
        <title>Plant Genome Project.</title>
        <authorList>
            <person name="Zhang R.-G."/>
        </authorList>
    </citation>
    <scope>NUCLEOTIDE SEQUENCE [LARGE SCALE GENOMIC DNA]</scope>
    <source>
        <tissue evidence="3">Rhizome</tissue>
    </source>
</reference>
<proteinExistence type="predicted"/>
<evidence type="ECO:0000259" key="1">
    <source>
        <dbReference type="Pfam" id="PF07887"/>
    </source>
</evidence>
<dbReference type="GO" id="GO:0043565">
    <property type="term" value="F:sequence-specific DNA binding"/>
    <property type="evidence" value="ECO:0007669"/>
    <property type="project" value="TreeGrafter"/>
</dbReference>
<dbReference type="InterPro" id="IPR046830">
    <property type="entry name" value="Calmod_bind_M"/>
</dbReference>
<dbReference type="PANTHER" id="PTHR31713:SF42">
    <property type="entry name" value="PROTEIN SAR DEFICIENT 1"/>
    <property type="match status" value="1"/>
</dbReference>
<gene>
    <name evidence="3" type="ORF">ZIOFF_051692</name>
</gene>
<feature type="domain" description="Calmodulin binding protein central" evidence="2">
    <location>
        <begin position="257"/>
        <end position="323"/>
    </location>
</feature>
<organism evidence="3 4">
    <name type="scientific">Zingiber officinale</name>
    <name type="common">Ginger</name>
    <name type="synonym">Amomum zingiber</name>
    <dbReference type="NCBI Taxonomy" id="94328"/>
    <lineage>
        <taxon>Eukaryota</taxon>
        <taxon>Viridiplantae</taxon>
        <taxon>Streptophyta</taxon>
        <taxon>Embryophyta</taxon>
        <taxon>Tracheophyta</taxon>
        <taxon>Spermatophyta</taxon>
        <taxon>Magnoliopsida</taxon>
        <taxon>Liliopsida</taxon>
        <taxon>Zingiberales</taxon>
        <taxon>Zingiberaceae</taxon>
        <taxon>Zingiber</taxon>
    </lineage>
</organism>
<feature type="domain" description="Calmodulin binding protein-like N-terminal" evidence="1">
    <location>
        <begin position="98"/>
        <end position="244"/>
    </location>
</feature>
<protein>
    <submittedName>
        <fullName evidence="3">Uncharacterized protein</fullName>
    </submittedName>
</protein>
<keyword evidence="4" id="KW-1185">Reference proteome</keyword>
<dbReference type="EMBL" id="JACMSC010000014">
    <property type="protein sequence ID" value="KAG6490396.1"/>
    <property type="molecule type" value="Genomic_DNA"/>
</dbReference>
<dbReference type="Pfam" id="PF07887">
    <property type="entry name" value="Calmodulin_bind"/>
    <property type="match status" value="1"/>
</dbReference>
<accession>A0A8J5KN38</accession>
<evidence type="ECO:0000259" key="2">
    <source>
        <dbReference type="Pfam" id="PF20451"/>
    </source>
</evidence>
<comment type="caution">
    <text evidence="3">The sequence shown here is derived from an EMBL/GenBank/DDBJ whole genome shotgun (WGS) entry which is preliminary data.</text>
</comment>
<evidence type="ECO:0000313" key="3">
    <source>
        <dbReference type="EMBL" id="KAG6490396.1"/>
    </source>
</evidence>
<sequence length="423" mass="48180">MAIQSLCVDMQLKGNEDSNTAAMLRRMGSNLCREEMSTSRSAQSFCSMLEPMLRNVVREVVQQKFDQFVVALQRPLSSVAPPRSNQLLMEKQPPVASLELMFVDQMSTHIYNKCKIRNRDDKPLQVKLVDAMTKETPVFSPSKTMKVEIVVLNGNFPSQKEEDWTADEFNRNLVKRRDGKPPLLVGECTAVLSGGMATFQEVEFSDNSRWVRTGKFVLGARVCYGNGGGARIKEATTTPFKVLDRRGEAYKKHYPPMPNDEVWRLKKIGKDGAFHVRLDNAKVRTVEEFVRLMDKDPKRLRNILGKGMSEKMWKATTKHARTCKVEEKQCLYQGQLQMNDQLNKAHGVPYNGCFATQMNSVEEYGAETRLVSSYQQQNMNMPAYEQGRSEDNNRTLQSNMQMNTTIVIENMDFELLAVQQVSS</sequence>
<dbReference type="InterPro" id="IPR046831">
    <property type="entry name" value="Calmodulin_bind_N"/>
</dbReference>
<name>A0A8J5KN38_ZINOF</name>